<dbReference type="AlphaFoldDB" id="A0A6J4QFL8"/>
<organism evidence="1">
    <name type="scientific">uncultured Rubrobacteraceae bacterium</name>
    <dbReference type="NCBI Taxonomy" id="349277"/>
    <lineage>
        <taxon>Bacteria</taxon>
        <taxon>Bacillati</taxon>
        <taxon>Actinomycetota</taxon>
        <taxon>Rubrobacteria</taxon>
        <taxon>Rubrobacterales</taxon>
        <taxon>Rubrobacteraceae</taxon>
        <taxon>environmental samples</taxon>
    </lineage>
</organism>
<feature type="non-terminal residue" evidence="1">
    <location>
        <position position="1"/>
    </location>
</feature>
<evidence type="ECO:0000313" key="1">
    <source>
        <dbReference type="EMBL" id="CAA9441850.1"/>
    </source>
</evidence>
<reference evidence="1" key="1">
    <citation type="submission" date="2020-02" db="EMBL/GenBank/DDBJ databases">
        <authorList>
            <person name="Meier V. D."/>
        </authorList>
    </citation>
    <scope>NUCLEOTIDE SEQUENCE</scope>
    <source>
        <strain evidence="1">AVDCRST_MAG78</strain>
    </source>
</reference>
<gene>
    <name evidence="1" type="ORF">AVDCRST_MAG78-2520</name>
</gene>
<sequence length="38" mass="4352">EEGQRPTYGRRCELRILRRLARATASFVSTAHHSRGLV</sequence>
<protein>
    <submittedName>
        <fullName evidence="1">Uncharacterized protein</fullName>
    </submittedName>
</protein>
<dbReference type="EMBL" id="CADCVB010000168">
    <property type="protein sequence ID" value="CAA9441850.1"/>
    <property type="molecule type" value="Genomic_DNA"/>
</dbReference>
<accession>A0A6J4QFL8</accession>
<proteinExistence type="predicted"/>
<feature type="non-terminal residue" evidence="1">
    <location>
        <position position="38"/>
    </location>
</feature>
<name>A0A6J4QFL8_9ACTN</name>